<evidence type="ECO:0000313" key="9">
    <source>
        <dbReference type="EMBL" id="KAB8069398.1"/>
    </source>
</evidence>
<dbReference type="GO" id="GO:0004497">
    <property type="term" value="F:monooxygenase activity"/>
    <property type="evidence" value="ECO:0007669"/>
    <property type="project" value="UniProtKB-KW"/>
</dbReference>
<dbReference type="GO" id="GO:0005506">
    <property type="term" value="F:iron ion binding"/>
    <property type="evidence" value="ECO:0007669"/>
    <property type="project" value="InterPro"/>
</dbReference>
<dbReference type="InterPro" id="IPR002401">
    <property type="entry name" value="Cyt_P450_E_grp-I"/>
</dbReference>
<keyword evidence="10" id="KW-1185">Reference proteome</keyword>
<dbReference type="GO" id="GO:0020037">
    <property type="term" value="F:heme binding"/>
    <property type="evidence" value="ECO:0007669"/>
    <property type="project" value="InterPro"/>
</dbReference>
<protein>
    <submittedName>
        <fullName evidence="9">Cytochrome P450</fullName>
    </submittedName>
</protein>
<dbReference type="PANTHER" id="PTHR24305">
    <property type="entry name" value="CYTOCHROME P450"/>
    <property type="match status" value="1"/>
</dbReference>
<gene>
    <name evidence="9" type="ORF">BDV29DRAFT_161482</name>
</gene>
<reference evidence="9 10" key="1">
    <citation type="submission" date="2019-04" db="EMBL/GenBank/DDBJ databases">
        <title>Friends and foes A comparative genomics study of 23 Aspergillus species from section Flavi.</title>
        <authorList>
            <consortium name="DOE Joint Genome Institute"/>
            <person name="Kjaerbolling I."/>
            <person name="Vesth T."/>
            <person name="Frisvad J.C."/>
            <person name="Nybo J.L."/>
            <person name="Theobald S."/>
            <person name="Kildgaard S."/>
            <person name="Isbrandt T."/>
            <person name="Kuo A."/>
            <person name="Sato A."/>
            <person name="Lyhne E.K."/>
            <person name="Kogle M.E."/>
            <person name="Wiebenga A."/>
            <person name="Kun R.S."/>
            <person name="Lubbers R.J."/>
            <person name="Makela M.R."/>
            <person name="Barry K."/>
            <person name="Chovatia M."/>
            <person name="Clum A."/>
            <person name="Daum C."/>
            <person name="Haridas S."/>
            <person name="He G."/>
            <person name="LaButti K."/>
            <person name="Lipzen A."/>
            <person name="Mondo S."/>
            <person name="Riley R."/>
            <person name="Salamov A."/>
            <person name="Simmons B.A."/>
            <person name="Magnuson J.K."/>
            <person name="Henrissat B."/>
            <person name="Mortensen U.H."/>
            <person name="Larsen T.O."/>
            <person name="Devries R.P."/>
            <person name="Grigoriev I.V."/>
            <person name="Machida M."/>
            <person name="Baker S.E."/>
            <person name="Andersen M.R."/>
        </authorList>
    </citation>
    <scope>NUCLEOTIDE SEQUENCE [LARGE SCALE GENOMIC DNA]</scope>
    <source>
        <strain evidence="9 10">CBS 151.66</strain>
    </source>
</reference>
<keyword evidence="6 8" id="KW-0408">Iron</keyword>
<evidence type="ECO:0000256" key="1">
    <source>
        <dbReference type="ARBA" id="ARBA00001971"/>
    </source>
</evidence>
<dbReference type="SUPFAM" id="SSF48264">
    <property type="entry name" value="Cytochrome P450"/>
    <property type="match status" value="1"/>
</dbReference>
<keyword evidence="4 8" id="KW-0479">Metal-binding</keyword>
<dbReference type="GO" id="GO:0016705">
    <property type="term" value="F:oxidoreductase activity, acting on paired donors, with incorporation or reduction of molecular oxygen"/>
    <property type="evidence" value="ECO:0007669"/>
    <property type="project" value="InterPro"/>
</dbReference>
<evidence type="ECO:0000256" key="6">
    <source>
        <dbReference type="ARBA" id="ARBA00023004"/>
    </source>
</evidence>
<dbReference type="EMBL" id="ML732343">
    <property type="protein sequence ID" value="KAB8069398.1"/>
    <property type="molecule type" value="Genomic_DNA"/>
</dbReference>
<dbReference type="AlphaFoldDB" id="A0A5N5WLI6"/>
<dbReference type="CDD" id="cd11062">
    <property type="entry name" value="CYP58-like"/>
    <property type="match status" value="1"/>
</dbReference>
<keyword evidence="7" id="KW-0503">Monooxygenase</keyword>
<evidence type="ECO:0000256" key="4">
    <source>
        <dbReference type="ARBA" id="ARBA00022723"/>
    </source>
</evidence>
<proteinExistence type="inferred from homology"/>
<sequence>MNPLLLCIGFITVAGYLIIRSIYRLYLHPLSKFPGPKLAAVSHLYEFYYDVAKGGKFIWEIQRMHEQYGPIVRINPRELHIKDPYYFDTIYTSKKQEKDPYIVRAFTTPLSTAATVDHDHHHFRRELVNPFFSKRSVMGLESIVQDKVEKITQRLKQAHKEGTVVSLDGLFAALTADVISHYTYGESMGILDTEGLRNDFRDAVAGAGVLCHFSRFFALVGVLLEAVPSFIEWMQPKSKGLFDAKRMVEEKVMFALNNENDNTKDTWPRKTIFDSLCNKSLPPQERTLQRVRDEALVVLGAGTETTARVLTIGSFYLYRDRSMLQKLRDELKQVMPEPTSKIPLPQLEKLPYLTAVINESLRMAHSVTLRLPRVAPSTALRYKDYTIPPGTPVSQGLYFVHTDPTIFPSPETFNPERWIEASNKGERLTKFLVPFTKGPRICLGMNLAYSELYQMLASLIRGFDLEIHNTTPESIRITRDLMIGLPDSDALKVYSLVTETFSY</sequence>
<dbReference type="Pfam" id="PF00067">
    <property type="entry name" value="p450"/>
    <property type="match status" value="1"/>
</dbReference>
<evidence type="ECO:0000256" key="3">
    <source>
        <dbReference type="ARBA" id="ARBA00022617"/>
    </source>
</evidence>
<dbReference type="InterPro" id="IPR001128">
    <property type="entry name" value="Cyt_P450"/>
</dbReference>
<dbReference type="PANTHER" id="PTHR24305:SF157">
    <property type="entry name" value="N-ACETYLTRYPTOPHAN 6-HYDROXYLASE IVOC-RELATED"/>
    <property type="match status" value="1"/>
</dbReference>
<organism evidence="9 10">
    <name type="scientific">Aspergillus leporis</name>
    <dbReference type="NCBI Taxonomy" id="41062"/>
    <lineage>
        <taxon>Eukaryota</taxon>
        <taxon>Fungi</taxon>
        <taxon>Dikarya</taxon>
        <taxon>Ascomycota</taxon>
        <taxon>Pezizomycotina</taxon>
        <taxon>Eurotiomycetes</taxon>
        <taxon>Eurotiomycetidae</taxon>
        <taxon>Eurotiales</taxon>
        <taxon>Aspergillaceae</taxon>
        <taxon>Aspergillus</taxon>
        <taxon>Aspergillus subgen. Circumdati</taxon>
    </lineage>
</organism>
<dbReference type="PRINTS" id="PR00463">
    <property type="entry name" value="EP450I"/>
</dbReference>
<evidence type="ECO:0000256" key="7">
    <source>
        <dbReference type="ARBA" id="ARBA00023033"/>
    </source>
</evidence>
<name>A0A5N5WLI6_9EURO</name>
<keyword evidence="5" id="KW-0560">Oxidoreductase</keyword>
<dbReference type="OrthoDB" id="3945418at2759"/>
<evidence type="ECO:0000256" key="2">
    <source>
        <dbReference type="ARBA" id="ARBA00010617"/>
    </source>
</evidence>
<evidence type="ECO:0000256" key="5">
    <source>
        <dbReference type="ARBA" id="ARBA00023002"/>
    </source>
</evidence>
<feature type="binding site" description="axial binding residue" evidence="8">
    <location>
        <position position="442"/>
    </location>
    <ligand>
        <name>heme</name>
        <dbReference type="ChEBI" id="CHEBI:30413"/>
    </ligand>
    <ligandPart>
        <name>Fe</name>
        <dbReference type="ChEBI" id="CHEBI:18248"/>
    </ligandPart>
</feature>
<dbReference type="PRINTS" id="PR00385">
    <property type="entry name" value="P450"/>
</dbReference>
<dbReference type="Gene3D" id="1.10.630.10">
    <property type="entry name" value="Cytochrome P450"/>
    <property type="match status" value="1"/>
</dbReference>
<keyword evidence="3 8" id="KW-0349">Heme</keyword>
<comment type="similarity">
    <text evidence="2">Belongs to the cytochrome P450 family.</text>
</comment>
<accession>A0A5N5WLI6</accession>
<evidence type="ECO:0000313" key="10">
    <source>
        <dbReference type="Proteomes" id="UP000326565"/>
    </source>
</evidence>
<evidence type="ECO:0000256" key="8">
    <source>
        <dbReference type="PIRSR" id="PIRSR602401-1"/>
    </source>
</evidence>
<comment type="cofactor">
    <cofactor evidence="1 8">
        <name>heme</name>
        <dbReference type="ChEBI" id="CHEBI:30413"/>
    </cofactor>
</comment>
<dbReference type="Proteomes" id="UP000326565">
    <property type="component" value="Unassembled WGS sequence"/>
</dbReference>
<dbReference type="InterPro" id="IPR036396">
    <property type="entry name" value="Cyt_P450_sf"/>
</dbReference>
<dbReference type="InterPro" id="IPR050121">
    <property type="entry name" value="Cytochrome_P450_monoxygenase"/>
</dbReference>